<feature type="transmembrane region" description="Helical" evidence="6">
    <location>
        <begin position="165"/>
        <end position="185"/>
    </location>
</feature>
<proteinExistence type="predicted"/>
<feature type="non-terminal residue" evidence="7">
    <location>
        <position position="1"/>
    </location>
</feature>
<evidence type="ECO:0000256" key="4">
    <source>
        <dbReference type="ARBA" id="ARBA00022989"/>
    </source>
</evidence>
<dbReference type="PANTHER" id="PTHR30250:SF11">
    <property type="entry name" value="O-ANTIGEN TRANSPORTER-RELATED"/>
    <property type="match status" value="1"/>
</dbReference>
<organism evidence="7">
    <name type="scientific">marine sediment metagenome</name>
    <dbReference type="NCBI Taxonomy" id="412755"/>
    <lineage>
        <taxon>unclassified sequences</taxon>
        <taxon>metagenomes</taxon>
        <taxon>ecological metagenomes</taxon>
    </lineage>
</organism>
<sequence>ALVFFTYVANYLLAFVLSVLVARGLGPDGRGVYEISLLTISIAQAVMSLGVGVASLYYIGKKTYDTRDLLSNSQFMVLASAALSGLLVLLAAGTFGPRLLEEEMPYWLFVFGVPLFLNFNLVTTFLQAHSRFLAMNSLTLVRPLVMVALLIGGLVLGGLNTTNVLVIWSIATLAAVVLGLLLLGIRNLHLPTVLRPDWRVLRAQIRFGVQGQMGNVLQLLNYRLDKYVVVAFVGWSGVGIYGVGVGVTE</sequence>
<evidence type="ECO:0000256" key="5">
    <source>
        <dbReference type="ARBA" id="ARBA00023136"/>
    </source>
</evidence>
<feature type="transmembrane region" description="Helical" evidence="6">
    <location>
        <begin position="37"/>
        <end position="59"/>
    </location>
</feature>
<reference evidence="7" key="1">
    <citation type="journal article" date="2014" name="Front. Microbiol.">
        <title>High frequency of phylogenetically diverse reductive dehalogenase-homologous genes in deep subseafloor sedimentary metagenomes.</title>
        <authorList>
            <person name="Kawai M."/>
            <person name="Futagami T."/>
            <person name="Toyoda A."/>
            <person name="Takaki Y."/>
            <person name="Nishi S."/>
            <person name="Hori S."/>
            <person name="Arai W."/>
            <person name="Tsubouchi T."/>
            <person name="Morono Y."/>
            <person name="Uchiyama I."/>
            <person name="Ito T."/>
            <person name="Fujiyama A."/>
            <person name="Inagaki F."/>
            <person name="Takami H."/>
        </authorList>
    </citation>
    <scope>NUCLEOTIDE SEQUENCE</scope>
    <source>
        <strain evidence="7">Expedition CK06-06</strain>
    </source>
</reference>
<feature type="transmembrane region" description="Helical" evidence="6">
    <location>
        <begin position="7"/>
        <end position="25"/>
    </location>
</feature>
<dbReference type="GO" id="GO:0005886">
    <property type="term" value="C:plasma membrane"/>
    <property type="evidence" value="ECO:0007669"/>
    <property type="project" value="UniProtKB-SubCell"/>
</dbReference>
<dbReference type="InterPro" id="IPR050833">
    <property type="entry name" value="Poly_Biosynth_Transport"/>
</dbReference>
<keyword evidence="5 6" id="KW-0472">Membrane</keyword>
<feature type="transmembrane region" description="Helical" evidence="6">
    <location>
        <begin position="227"/>
        <end position="247"/>
    </location>
</feature>
<keyword evidence="4 6" id="KW-1133">Transmembrane helix</keyword>
<keyword evidence="2" id="KW-1003">Cell membrane</keyword>
<gene>
    <name evidence="7" type="ORF">S01H1_67137</name>
</gene>
<dbReference type="InterPro" id="IPR002797">
    <property type="entry name" value="Polysacc_synth"/>
</dbReference>
<evidence type="ECO:0000256" key="1">
    <source>
        <dbReference type="ARBA" id="ARBA00004651"/>
    </source>
</evidence>
<evidence type="ECO:0008006" key="8">
    <source>
        <dbReference type="Google" id="ProtNLM"/>
    </source>
</evidence>
<feature type="transmembrane region" description="Helical" evidence="6">
    <location>
        <begin position="140"/>
        <end position="159"/>
    </location>
</feature>
<name>X0XLH0_9ZZZZ</name>
<dbReference type="EMBL" id="BARS01044439">
    <property type="protein sequence ID" value="GAG36187.1"/>
    <property type="molecule type" value="Genomic_DNA"/>
</dbReference>
<comment type="subcellular location">
    <subcellularLocation>
        <location evidence="1">Cell membrane</location>
        <topology evidence="1">Multi-pass membrane protein</topology>
    </subcellularLocation>
</comment>
<dbReference type="PANTHER" id="PTHR30250">
    <property type="entry name" value="PST FAMILY PREDICTED COLANIC ACID TRANSPORTER"/>
    <property type="match status" value="1"/>
</dbReference>
<accession>X0XLH0</accession>
<keyword evidence="3 6" id="KW-0812">Transmembrane</keyword>
<evidence type="ECO:0000313" key="7">
    <source>
        <dbReference type="EMBL" id="GAG36187.1"/>
    </source>
</evidence>
<evidence type="ECO:0000256" key="6">
    <source>
        <dbReference type="SAM" id="Phobius"/>
    </source>
</evidence>
<dbReference type="Pfam" id="PF01943">
    <property type="entry name" value="Polysacc_synt"/>
    <property type="match status" value="1"/>
</dbReference>
<evidence type="ECO:0000256" key="3">
    <source>
        <dbReference type="ARBA" id="ARBA00022692"/>
    </source>
</evidence>
<feature type="non-terminal residue" evidence="7">
    <location>
        <position position="249"/>
    </location>
</feature>
<feature type="transmembrane region" description="Helical" evidence="6">
    <location>
        <begin position="107"/>
        <end position="128"/>
    </location>
</feature>
<protein>
    <recommendedName>
        <fullName evidence="8">Polysaccharide biosynthesis protein C-terminal domain-containing protein</fullName>
    </recommendedName>
</protein>
<evidence type="ECO:0000256" key="2">
    <source>
        <dbReference type="ARBA" id="ARBA00022475"/>
    </source>
</evidence>
<feature type="transmembrane region" description="Helical" evidence="6">
    <location>
        <begin position="75"/>
        <end position="95"/>
    </location>
</feature>
<dbReference type="AlphaFoldDB" id="X0XLH0"/>
<comment type="caution">
    <text evidence="7">The sequence shown here is derived from an EMBL/GenBank/DDBJ whole genome shotgun (WGS) entry which is preliminary data.</text>
</comment>